<dbReference type="Pfam" id="PF00550">
    <property type="entry name" value="PP-binding"/>
    <property type="match status" value="1"/>
</dbReference>
<accession>A0A1H4SIA4</accession>
<dbReference type="GO" id="GO:0047527">
    <property type="term" value="F:2,3-dihydroxybenzoate-serine ligase activity"/>
    <property type="evidence" value="ECO:0007669"/>
    <property type="project" value="TreeGrafter"/>
</dbReference>
<evidence type="ECO:0000313" key="5">
    <source>
        <dbReference type="Proteomes" id="UP000182409"/>
    </source>
</evidence>
<dbReference type="SMART" id="SM00823">
    <property type="entry name" value="PKS_PP"/>
    <property type="match status" value="1"/>
</dbReference>
<sequence>MRNDFVLTRLADEDSVAARFERIAAAFCHDVAVVHETGQMSYRTLRLAALGFACHCRTRGVKAGDLVAVDARRSWEIVACIMGLAYLGAVYVPVALEDPATGALFDQHSIRFIATIRSGLDVLQGKEVLVLPYNWEESEKTIQLPAISRDAPLYVLFTSGSTGDRKGVVVPQRGVLRLVQPQEAFAFGPRHRTLLHSPLTFDASTFELWGPLLTGGSLMIAPDRPLSFDDFGEIVRRDGVSTLWMTSGLFHAAAREHQQIFDTLQQLLVGGDVIHPGLFRAVKRSFPRLRLVNGYGPTENTVFTCCYAGVADDGEDSLPIGRPIHGTTIRIVGSDGEDVDEGQPGELIVSGDGVALGYLHDPELTARRFSSQKSGTTVWSSYRTNDLVRRDADGNLLFLGRLDSEVKLLGQRVQLDDVTQAIKQVQGVRDCVPVVVELGEGDKKLVAFIVWDGPDREAELRRALSSTLMPAALPNIFIAMPDLPLNDNGKIDREQLKQVAFESLQQAVVLTNDSLPEQIQTVWSMVLGHPVSDEHAPFFELGGDSLSLLRMHAELRKLSGYAPALPELFSLPTIAKITEYIQKREVMSAHAVRQPVTASMKQFGGAA</sequence>
<dbReference type="SUPFAM" id="SSF47336">
    <property type="entry name" value="ACP-like"/>
    <property type="match status" value="1"/>
</dbReference>
<evidence type="ECO:0000256" key="1">
    <source>
        <dbReference type="ARBA" id="ARBA00022450"/>
    </source>
</evidence>
<dbReference type="GO" id="GO:0009366">
    <property type="term" value="C:enterobactin synthetase complex"/>
    <property type="evidence" value="ECO:0007669"/>
    <property type="project" value="TreeGrafter"/>
</dbReference>
<dbReference type="InterPro" id="IPR036736">
    <property type="entry name" value="ACP-like_sf"/>
</dbReference>
<dbReference type="RefSeq" id="WP_074655227.1">
    <property type="nucleotide sequence ID" value="NZ_FNSD01000001.1"/>
</dbReference>
<evidence type="ECO:0000256" key="2">
    <source>
        <dbReference type="ARBA" id="ARBA00022553"/>
    </source>
</evidence>
<dbReference type="InterPro" id="IPR045851">
    <property type="entry name" value="AMP-bd_C_sf"/>
</dbReference>
<gene>
    <name evidence="4" type="ORF">SAMN05443244_3462</name>
</gene>
<dbReference type="Gene3D" id="3.30.300.30">
    <property type="match status" value="1"/>
</dbReference>
<dbReference type="Pfam" id="PF00501">
    <property type="entry name" value="AMP-binding"/>
    <property type="match status" value="1"/>
</dbReference>
<dbReference type="EMBL" id="FNSD01000001">
    <property type="protein sequence ID" value="SEC43889.1"/>
    <property type="molecule type" value="Genomic_DNA"/>
</dbReference>
<organism evidence="4 5">
    <name type="scientific">Terriglobus roseus</name>
    <dbReference type="NCBI Taxonomy" id="392734"/>
    <lineage>
        <taxon>Bacteria</taxon>
        <taxon>Pseudomonadati</taxon>
        <taxon>Acidobacteriota</taxon>
        <taxon>Terriglobia</taxon>
        <taxon>Terriglobales</taxon>
        <taxon>Acidobacteriaceae</taxon>
        <taxon>Terriglobus</taxon>
    </lineage>
</organism>
<evidence type="ECO:0000313" key="4">
    <source>
        <dbReference type="EMBL" id="SEC43889.1"/>
    </source>
</evidence>
<dbReference type="PANTHER" id="PTHR45527">
    <property type="entry name" value="NONRIBOSOMAL PEPTIDE SYNTHETASE"/>
    <property type="match status" value="1"/>
</dbReference>
<keyword evidence="1" id="KW-0596">Phosphopantetheine</keyword>
<dbReference type="InterPro" id="IPR000873">
    <property type="entry name" value="AMP-dep_synth/lig_dom"/>
</dbReference>
<dbReference type="GO" id="GO:0043041">
    <property type="term" value="P:amino acid activation for nonribosomal peptide biosynthetic process"/>
    <property type="evidence" value="ECO:0007669"/>
    <property type="project" value="TreeGrafter"/>
</dbReference>
<dbReference type="PANTHER" id="PTHR45527:SF1">
    <property type="entry name" value="FATTY ACID SYNTHASE"/>
    <property type="match status" value="1"/>
</dbReference>
<protein>
    <submittedName>
        <fullName evidence="4">Amino acid adenylation domain-containing protein</fullName>
    </submittedName>
</protein>
<dbReference type="Proteomes" id="UP000182409">
    <property type="component" value="Unassembled WGS sequence"/>
</dbReference>
<dbReference type="PROSITE" id="PS50075">
    <property type="entry name" value="CARRIER"/>
    <property type="match status" value="1"/>
</dbReference>
<dbReference type="GO" id="GO:0031177">
    <property type="term" value="F:phosphopantetheine binding"/>
    <property type="evidence" value="ECO:0007669"/>
    <property type="project" value="InterPro"/>
</dbReference>
<dbReference type="InterPro" id="IPR009081">
    <property type="entry name" value="PP-bd_ACP"/>
</dbReference>
<dbReference type="GO" id="GO:0005829">
    <property type="term" value="C:cytosol"/>
    <property type="evidence" value="ECO:0007669"/>
    <property type="project" value="TreeGrafter"/>
</dbReference>
<dbReference type="Gene3D" id="3.40.50.12780">
    <property type="entry name" value="N-terminal domain of ligase-like"/>
    <property type="match status" value="1"/>
</dbReference>
<dbReference type="Gene3D" id="1.10.1200.10">
    <property type="entry name" value="ACP-like"/>
    <property type="match status" value="1"/>
</dbReference>
<dbReference type="InterPro" id="IPR042099">
    <property type="entry name" value="ANL_N_sf"/>
</dbReference>
<dbReference type="InterPro" id="IPR020806">
    <property type="entry name" value="PKS_PP-bd"/>
</dbReference>
<dbReference type="GO" id="GO:0009239">
    <property type="term" value="P:enterobactin biosynthetic process"/>
    <property type="evidence" value="ECO:0007669"/>
    <property type="project" value="TreeGrafter"/>
</dbReference>
<evidence type="ECO:0000259" key="3">
    <source>
        <dbReference type="PROSITE" id="PS50075"/>
    </source>
</evidence>
<name>A0A1H4SIA4_9BACT</name>
<dbReference type="AlphaFoldDB" id="A0A1H4SIA4"/>
<reference evidence="4 5" key="1">
    <citation type="submission" date="2016-10" db="EMBL/GenBank/DDBJ databases">
        <authorList>
            <person name="de Groot N.N."/>
        </authorList>
    </citation>
    <scope>NUCLEOTIDE SEQUENCE [LARGE SCALE GENOMIC DNA]</scope>
    <source>
        <strain evidence="4 5">AB35.6</strain>
    </source>
</reference>
<keyword evidence="2" id="KW-0597">Phosphoprotein</keyword>
<dbReference type="OrthoDB" id="9778383at2"/>
<feature type="domain" description="Carrier" evidence="3">
    <location>
        <begin position="510"/>
        <end position="585"/>
    </location>
</feature>
<dbReference type="SUPFAM" id="SSF56801">
    <property type="entry name" value="Acetyl-CoA synthetase-like"/>
    <property type="match status" value="1"/>
</dbReference>
<proteinExistence type="predicted"/>